<dbReference type="AlphaFoldDB" id="A0A139SVF7"/>
<accession>A0A139SVF7</accession>
<dbReference type="EMBL" id="LSZO01000114">
    <property type="protein sequence ID" value="KXU38559.1"/>
    <property type="molecule type" value="Genomic_DNA"/>
</dbReference>
<protein>
    <submittedName>
        <fullName evidence="1">Uncharacterized protein</fullName>
    </submittedName>
</protein>
<organism evidence="1 2">
    <name type="scientific">Ventosimonas gracilis</name>
    <dbReference type="NCBI Taxonomy" id="1680762"/>
    <lineage>
        <taxon>Bacteria</taxon>
        <taxon>Pseudomonadati</taxon>
        <taxon>Pseudomonadota</taxon>
        <taxon>Gammaproteobacteria</taxon>
        <taxon>Pseudomonadales</taxon>
        <taxon>Ventosimonadaceae</taxon>
        <taxon>Ventosimonas</taxon>
    </lineage>
</organism>
<name>A0A139SVF7_9GAMM</name>
<proteinExistence type="predicted"/>
<keyword evidence="2" id="KW-1185">Reference proteome</keyword>
<dbReference type="RefSeq" id="WP_068389098.1">
    <property type="nucleotide sequence ID" value="NZ_LSZO01000114.1"/>
</dbReference>
<evidence type="ECO:0000313" key="1">
    <source>
        <dbReference type="EMBL" id="KXU38559.1"/>
    </source>
</evidence>
<evidence type="ECO:0000313" key="2">
    <source>
        <dbReference type="Proteomes" id="UP000072660"/>
    </source>
</evidence>
<gene>
    <name evidence="1" type="ORF">AXE65_12755</name>
</gene>
<comment type="caution">
    <text evidence="1">The sequence shown here is derived from an EMBL/GenBank/DDBJ whole genome shotgun (WGS) entry which is preliminary data.</text>
</comment>
<sequence>MNLNNHCPVQASIDNHCAGFDEGEAFDEAVDNRKEVIMRDLSKEIITEALAELPDSHKLWGDIIR</sequence>
<dbReference type="Proteomes" id="UP000072660">
    <property type="component" value="Unassembled WGS sequence"/>
</dbReference>
<reference evidence="1 2" key="1">
    <citation type="submission" date="2016-02" db="EMBL/GenBank/DDBJ databases">
        <authorList>
            <person name="Wen L."/>
            <person name="He K."/>
            <person name="Yang H."/>
        </authorList>
    </citation>
    <scope>NUCLEOTIDE SEQUENCE [LARGE SCALE GENOMIC DNA]</scope>
    <source>
        <strain evidence="1 2">CV58</strain>
    </source>
</reference>